<dbReference type="InParanoid" id="A0A1M6I8W2"/>
<protein>
    <submittedName>
        <fullName evidence="1">Uncharacterized protein</fullName>
    </submittedName>
</protein>
<proteinExistence type="predicted"/>
<dbReference type="Proteomes" id="UP000184510">
    <property type="component" value="Unassembled WGS sequence"/>
</dbReference>
<evidence type="ECO:0000313" key="2">
    <source>
        <dbReference type="Proteomes" id="UP000184510"/>
    </source>
</evidence>
<dbReference type="AlphaFoldDB" id="A0A1M6I8W2"/>
<gene>
    <name evidence="1" type="ORF">SAMN02745181_1722</name>
</gene>
<organism evidence="1 2">
    <name type="scientific">Rubritalea squalenifaciens DSM 18772</name>
    <dbReference type="NCBI Taxonomy" id="1123071"/>
    <lineage>
        <taxon>Bacteria</taxon>
        <taxon>Pseudomonadati</taxon>
        <taxon>Verrucomicrobiota</taxon>
        <taxon>Verrucomicrobiia</taxon>
        <taxon>Verrucomicrobiales</taxon>
        <taxon>Rubritaleaceae</taxon>
        <taxon>Rubritalea</taxon>
    </lineage>
</organism>
<name>A0A1M6I8W2_9BACT</name>
<reference evidence="1 2" key="1">
    <citation type="submission" date="2016-11" db="EMBL/GenBank/DDBJ databases">
        <authorList>
            <person name="Jaros S."/>
            <person name="Januszkiewicz K."/>
            <person name="Wedrychowicz H."/>
        </authorList>
    </citation>
    <scope>NUCLEOTIDE SEQUENCE [LARGE SCALE GENOMIC DNA]</scope>
    <source>
        <strain evidence="1 2">DSM 18772</strain>
    </source>
</reference>
<evidence type="ECO:0000313" key="1">
    <source>
        <dbReference type="EMBL" id="SHJ30921.1"/>
    </source>
</evidence>
<keyword evidence="2" id="KW-1185">Reference proteome</keyword>
<dbReference type="EMBL" id="FQYR01000003">
    <property type="protein sequence ID" value="SHJ30921.1"/>
    <property type="molecule type" value="Genomic_DNA"/>
</dbReference>
<accession>A0A1M6I8W2</accession>
<sequence>MNTFSAYVMSQVEKLLRFLASMKSRRSMNQVAEQLELPFGVKSHFQVNSSVRRKHR</sequence>